<keyword evidence="3" id="KW-1185">Reference proteome</keyword>
<protein>
    <submittedName>
        <fullName evidence="2">Uncharacterized protein</fullName>
    </submittedName>
</protein>
<dbReference type="Proteomes" id="UP000499080">
    <property type="component" value="Unassembled WGS sequence"/>
</dbReference>
<evidence type="ECO:0000313" key="3">
    <source>
        <dbReference type="Proteomes" id="UP000499080"/>
    </source>
</evidence>
<accession>A0A4Y2WNA4</accession>
<dbReference type="AlphaFoldDB" id="A0A4Y2WNA4"/>
<feature type="region of interest" description="Disordered" evidence="1">
    <location>
        <begin position="1"/>
        <end position="23"/>
    </location>
</feature>
<reference evidence="2 3" key="1">
    <citation type="journal article" date="2019" name="Sci. Rep.">
        <title>Orb-weaving spider Araneus ventricosus genome elucidates the spidroin gene catalogue.</title>
        <authorList>
            <person name="Kono N."/>
            <person name="Nakamura H."/>
            <person name="Ohtoshi R."/>
            <person name="Moran D.A.P."/>
            <person name="Shinohara A."/>
            <person name="Yoshida Y."/>
            <person name="Fujiwara M."/>
            <person name="Mori M."/>
            <person name="Tomita M."/>
            <person name="Arakawa K."/>
        </authorList>
    </citation>
    <scope>NUCLEOTIDE SEQUENCE [LARGE SCALE GENOMIC DNA]</scope>
</reference>
<comment type="caution">
    <text evidence="2">The sequence shown here is derived from an EMBL/GenBank/DDBJ whole genome shotgun (WGS) entry which is preliminary data.</text>
</comment>
<sequence length="99" mass="11098">MSHFPTGQMIRNTQRKQPGHRLTLPPPTVMTGKGNATNVVTLTHPIFSYRMCKWIRENEIQRNVLDNVPLSPTGCNGLKMKCNKCWDAIVSIFPTGCGD</sequence>
<gene>
    <name evidence="2" type="ORF">AVEN_158205_1</name>
</gene>
<dbReference type="EMBL" id="BGPR01062509">
    <property type="protein sequence ID" value="GBO37920.1"/>
    <property type="molecule type" value="Genomic_DNA"/>
</dbReference>
<proteinExistence type="predicted"/>
<name>A0A4Y2WNA4_ARAVE</name>
<evidence type="ECO:0000256" key="1">
    <source>
        <dbReference type="SAM" id="MobiDB-lite"/>
    </source>
</evidence>
<organism evidence="2 3">
    <name type="scientific">Araneus ventricosus</name>
    <name type="common">Orbweaver spider</name>
    <name type="synonym">Epeira ventricosa</name>
    <dbReference type="NCBI Taxonomy" id="182803"/>
    <lineage>
        <taxon>Eukaryota</taxon>
        <taxon>Metazoa</taxon>
        <taxon>Ecdysozoa</taxon>
        <taxon>Arthropoda</taxon>
        <taxon>Chelicerata</taxon>
        <taxon>Arachnida</taxon>
        <taxon>Araneae</taxon>
        <taxon>Araneomorphae</taxon>
        <taxon>Entelegynae</taxon>
        <taxon>Araneoidea</taxon>
        <taxon>Araneidae</taxon>
        <taxon>Araneus</taxon>
    </lineage>
</organism>
<evidence type="ECO:0000313" key="2">
    <source>
        <dbReference type="EMBL" id="GBO37920.1"/>
    </source>
</evidence>